<evidence type="ECO:0000313" key="3">
    <source>
        <dbReference type="Proteomes" id="UP000251889"/>
    </source>
</evidence>
<organism evidence="2 3">
    <name type="scientific">Pseudochryseolinea flava</name>
    <dbReference type="NCBI Taxonomy" id="2059302"/>
    <lineage>
        <taxon>Bacteria</taxon>
        <taxon>Pseudomonadati</taxon>
        <taxon>Bacteroidota</taxon>
        <taxon>Cytophagia</taxon>
        <taxon>Cytophagales</taxon>
        <taxon>Fulvivirgaceae</taxon>
        <taxon>Pseudochryseolinea</taxon>
    </lineage>
</organism>
<feature type="chain" id="PRO_5016685394" evidence="1">
    <location>
        <begin position="24"/>
        <end position="162"/>
    </location>
</feature>
<protein>
    <submittedName>
        <fullName evidence="2">Uncharacterized protein</fullName>
    </submittedName>
</protein>
<dbReference type="AlphaFoldDB" id="A0A364XY76"/>
<dbReference type="RefSeq" id="WP_112749413.1">
    <property type="nucleotide sequence ID" value="NZ_QMFY01000017.1"/>
</dbReference>
<dbReference type="OrthoDB" id="2972467at2"/>
<sequence length="162" mass="17028">MRTQKNQSLLSLLFVITTIVACADHEAAQKPKGDPILEGGQASARVQACSGYFYNSYYGTQYYLYPVSTVNITPGSTTISAYCTAYDVPNRFTLRNGAGNNVASSGWIGYANYPGPWGSSLSNGSNITISAPVNGSSTFTLEVETVPGGGLNDAWAASVGCN</sequence>
<name>A0A364XY76_9BACT</name>
<evidence type="ECO:0000256" key="1">
    <source>
        <dbReference type="SAM" id="SignalP"/>
    </source>
</evidence>
<comment type="caution">
    <text evidence="2">The sequence shown here is derived from an EMBL/GenBank/DDBJ whole genome shotgun (WGS) entry which is preliminary data.</text>
</comment>
<reference evidence="2 3" key="1">
    <citation type="submission" date="2018-06" db="EMBL/GenBank/DDBJ databases">
        <title>Chryseolinea flavus sp. nov., a member of the phylum Bacteroidetes isolated from soil.</title>
        <authorList>
            <person name="Li Y."/>
            <person name="Wang J."/>
        </authorList>
    </citation>
    <scope>NUCLEOTIDE SEQUENCE [LARGE SCALE GENOMIC DNA]</scope>
    <source>
        <strain evidence="2 3">SDU1-6</strain>
    </source>
</reference>
<proteinExistence type="predicted"/>
<accession>A0A364XY76</accession>
<evidence type="ECO:0000313" key="2">
    <source>
        <dbReference type="EMBL" id="RAV98520.1"/>
    </source>
</evidence>
<dbReference type="Proteomes" id="UP000251889">
    <property type="component" value="Unassembled WGS sequence"/>
</dbReference>
<feature type="signal peptide" evidence="1">
    <location>
        <begin position="1"/>
        <end position="23"/>
    </location>
</feature>
<keyword evidence="3" id="KW-1185">Reference proteome</keyword>
<gene>
    <name evidence="2" type="ORF">DQQ10_23665</name>
</gene>
<dbReference type="PROSITE" id="PS51257">
    <property type="entry name" value="PROKAR_LIPOPROTEIN"/>
    <property type="match status" value="1"/>
</dbReference>
<keyword evidence="1" id="KW-0732">Signal</keyword>
<dbReference type="EMBL" id="QMFY01000017">
    <property type="protein sequence ID" value="RAV98520.1"/>
    <property type="molecule type" value="Genomic_DNA"/>
</dbReference>